<comment type="similarity">
    <text evidence="2">Belongs to the glycosyltransferase 31 family. Beta3-Gal-T subfamily.</text>
</comment>
<evidence type="ECO:0000256" key="1">
    <source>
        <dbReference type="ARBA" id="ARBA00004606"/>
    </source>
</evidence>
<evidence type="ECO:0008006" key="10">
    <source>
        <dbReference type="Google" id="ProtNLM"/>
    </source>
</evidence>
<evidence type="ECO:0000256" key="6">
    <source>
        <dbReference type="ARBA" id="ARBA00023136"/>
    </source>
</evidence>
<dbReference type="OMA" id="DHIANKS"/>
<evidence type="ECO:0000256" key="2">
    <source>
        <dbReference type="ARBA" id="ARBA00006462"/>
    </source>
</evidence>
<reference evidence="7 9" key="2">
    <citation type="journal article" date="2013" name="Nature">
        <title>Insights into bilaterian evolution from three spiralian genomes.</title>
        <authorList>
            <person name="Simakov O."/>
            <person name="Marletaz F."/>
            <person name="Cho S.J."/>
            <person name="Edsinger-Gonzales E."/>
            <person name="Havlak P."/>
            <person name="Hellsten U."/>
            <person name="Kuo D.H."/>
            <person name="Larsson T."/>
            <person name="Lv J."/>
            <person name="Arendt D."/>
            <person name="Savage R."/>
            <person name="Osoegawa K."/>
            <person name="de Jong P."/>
            <person name="Grimwood J."/>
            <person name="Chapman J.A."/>
            <person name="Shapiro H."/>
            <person name="Aerts A."/>
            <person name="Otillar R.P."/>
            <person name="Terry A.Y."/>
            <person name="Boore J.L."/>
            <person name="Grigoriev I.V."/>
            <person name="Lindberg D.R."/>
            <person name="Seaver E.C."/>
            <person name="Weisblat D.A."/>
            <person name="Putnam N.H."/>
            <person name="Rokhsar D.S."/>
        </authorList>
    </citation>
    <scope>NUCLEOTIDE SEQUENCE</scope>
</reference>
<keyword evidence="4" id="KW-0735">Signal-anchor</keyword>
<dbReference type="CTD" id="20196712"/>
<dbReference type="GO" id="GO:0016020">
    <property type="term" value="C:membrane"/>
    <property type="evidence" value="ECO:0007669"/>
    <property type="project" value="UniProtKB-SubCell"/>
</dbReference>
<dbReference type="RefSeq" id="XP_009030726.1">
    <property type="nucleotide sequence ID" value="XM_009032478.1"/>
</dbReference>
<dbReference type="PANTHER" id="PTHR23033">
    <property type="entry name" value="BETA1,3-GALACTOSYLTRANSFERASE"/>
    <property type="match status" value="1"/>
</dbReference>
<evidence type="ECO:0000256" key="4">
    <source>
        <dbReference type="ARBA" id="ARBA00022968"/>
    </source>
</evidence>
<dbReference type="OrthoDB" id="414175at2759"/>
<evidence type="ECO:0000256" key="3">
    <source>
        <dbReference type="ARBA" id="ARBA00022692"/>
    </source>
</evidence>
<dbReference type="Proteomes" id="UP000015101">
    <property type="component" value="Unassembled WGS sequence"/>
</dbReference>
<keyword evidence="6" id="KW-0472">Membrane</keyword>
<keyword evidence="9" id="KW-1185">Reference proteome</keyword>
<accession>T1EJG2</accession>
<dbReference type="HOGENOM" id="CLU_1772729_0_0_1"/>
<dbReference type="EMBL" id="AMQM01008010">
    <property type="status" value="NOT_ANNOTATED_CDS"/>
    <property type="molecule type" value="Genomic_DNA"/>
</dbReference>
<keyword evidence="5" id="KW-1133">Transmembrane helix</keyword>
<dbReference type="EMBL" id="KB097710">
    <property type="protein sequence ID" value="ESN91207.1"/>
    <property type="molecule type" value="Genomic_DNA"/>
</dbReference>
<dbReference type="GeneID" id="20196712"/>
<dbReference type="eggNOG" id="KOG2246">
    <property type="taxonomic scope" value="Eukaryota"/>
</dbReference>
<dbReference type="InterPro" id="IPR026050">
    <property type="entry name" value="C1GALT1/C1GALT1_chp1"/>
</dbReference>
<dbReference type="Gene3D" id="3.90.550.50">
    <property type="match status" value="1"/>
</dbReference>
<dbReference type="InParanoid" id="T1EJG2"/>
<evidence type="ECO:0000313" key="7">
    <source>
        <dbReference type="EMBL" id="ESN91207.1"/>
    </source>
</evidence>
<gene>
    <name evidence="8" type="primary">20196712</name>
    <name evidence="7" type="ORF">HELRODRAFT_144773</name>
</gene>
<organism evidence="8 9">
    <name type="scientific">Helobdella robusta</name>
    <name type="common">Californian leech</name>
    <dbReference type="NCBI Taxonomy" id="6412"/>
    <lineage>
        <taxon>Eukaryota</taxon>
        <taxon>Metazoa</taxon>
        <taxon>Spiralia</taxon>
        <taxon>Lophotrochozoa</taxon>
        <taxon>Annelida</taxon>
        <taxon>Clitellata</taxon>
        <taxon>Hirudinea</taxon>
        <taxon>Rhynchobdellida</taxon>
        <taxon>Glossiphoniidae</taxon>
        <taxon>Helobdella</taxon>
    </lineage>
</organism>
<sequence length="147" mass="16846">KHLRILCWFMTDGEILEKAKRVRDTWAKNCDITLFMSSTGNPDFPAIGLNVTSGRDHIANKSRTAWNHVYRYYRNQADFFMKSDPDSYVSIPNLRLFLSGRDPTKPELYGHALHYGFQKWMGNFSGFYSAGQSVVLTRVALVKMVSG</sequence>
<protein>
    <recommendedName>
        <fullName evidence="10">N-acetylgalactosaminide beta-1,3-galactosyltransferase</fullName>
    </recommendedName>
</protein>
<keyword evidence="3" id="KW-0812">Transmembrane</keyword>
<dbReference type="EnsemblMetazoa" id="HelroT144773">
    <property type="protein sequence ID" value="HelroP144773"/>
    <property type="gene ID" value="HelroG144773"/>
</dbReference>
<evidence type="ECO:0000313" key="9">
    <source>
        <dbReference type="Proteomes" id="UP000015101"/>
    </source>
</evidence>
<dbReference type="STRING" id="6412.T1EJG2"/>
<dbReference type="GO" id="GO:0016263">
    <property type="term" value="F:glycoprotein-N-acetylgalactosamine 3-beta-galactosyltransferase activity"/>
    <property type="evidence" value="ECO:0000318"/>
    <property type="project" value="GO_Central"/>
</dbReference>
<dbReference type="PANTHER" id="PTHR23033:SF14">
    <property type="entry name" value="GLYCOPROTEIN-N-ACETYLGALACTOSAMINE 3-BETA-GALACTOSYLTRANSFERASE 1-RELATED"/>
    <property type="match status" value="1"/>
</dbReference>
<dbReference type="KEGG" id="hro:HELRODRAFT_144773"/>
<dbReference type="AlphaFoldDB" id="T1EJG2"/>
<reference evidence="8" key="3">
    <citation type="submission" date="2015-06" db="UniProtKB">
        <authorList>
            <consortium name="EnsemblMetazoa"/>
        </authorList>
    </citation>
    <scope>IDENTIFICATION</scope>
</reference>
<evidence type="ECO:0000256" key="5">
    <source>
        <dbReference type="ARBA" id="ARBA00022989"/>
    </source>
</evidence>
<proteinExistence type="inferred from homology"/>
<comment type="subcellular location">
    <subcellularLocation>
        <location evidence="1">Membrane</location>
        <topology evidence="1">Single-pass type II membrane protein</topology>
    </subcellularLocation>
</comment>
<reference evidence="9" key="1">
    <citation type="submission" date="2012-12" db="EMBL/GenBank/DDBJ databases">
        <authorList>
            <person name="Hellsten U."/>
            <person name="Grimwood J."/>
            <person name="Chapman J.A."/>
            <person name="Shapiro H."/>
            <person name="Aerts A."/>
            <person name="Otillar R.P."/>
            <person name="Terry A.Y."/>
            <person name="Boore J.L."/>
            <person name="Simakov O."/>
            <person name="Marletaz F."/>
            <person name="Cho S.-J."/>
            <person name="Edsinger-Gonzales E."/>
            <person name="Havlak P."/>
            <person name="Kuo D.-H."/>
            <person name="Larsson T."/>
            <person name="Lv J."/>
            <person name="Arendt D."/>
            <person name="Savage R."/>
            <person name="Osoegawa K."/>
            <person name="de Jong P."/>
            <person name="Lindberg D.R."/>
            <person name="Seaver E.C."/>
            <person name="Weisblat D.A."/>
            <person name="Putnam N.H."/>
            <person name="Grigoriev I.V."/>
            <person name="Rokhsar D.S."/>
        </authorList>
    </citation>
    <scope>NUCLEOTIDE SEQUENCE</scope>
</reference>
<name>T1EJG2_HELRO</name>
<evidence type="ECO:0000313" key="8">
    <source>
        <dbReference type="EnsemblMetazoa" id="HelroP144773"/>
    </source>
</evidence>